<dbReference type="SUPFAM" id="SSF53187">
    <property type="entry name" value="Zn-dependent exopeptidases"/>
    <property type="match status" value="1"/>
</dbReference>
<evidence type="ECO:0000256" key="8">
    <source>
        <dbReference type="PROSITE-ProRule" id="PRU00221"/>
    </source>
</evidence>
<dbReference type="Gene3D" id="3.30.70.360">
    <property type="match status" value="1"/>
</dbReference>
<evidence type="ECO:0000256" key="4">
    <source>
        <dbReference type="ARBA" id="ARBA00022723"/>
    </source>
</evidence>
<comment type="similarity">
    <text evidence="1">Belongs to the peptidase M20A family.</text>
</comment>
<dbReference type="SUPFAM" id="SSF50978">
    <property type="entry name" value="WD40 repeat-like"/>
    <property type="match status" value="1"/>
</dbReference>
<name>A0A8H3YQG2_VENIN</name>
<dbReference type="GO" id="GO:0008233">
    <property type="term" value="F:peptidase activity"/>
    <property type="evidence" value="ECO:0007669"/>
    <property type="project" value="UniProtKB-KW"/>
</dbReference>
<feature type="repeat" description="WD" evidence="8">
    <location>
        <begin position="957"/>
        <end position="993"/>
    </location>
</feature>
<feature type="binding site" description="axial binding residue" evidence="7">
    <location>
        <position position="491"/>
    </location>
    <ligand>
        <name>heme</name>
        <dbReference type="ChEBI" id="CHEBI:30413"/>
    </ligand>
    <ligandPart>
        <name>Fe</name>
        <dbReference type="ChEBI" id="CHEBI:18248"/>
    </ligandPart>
</feature>
<dbReference type="SUPFAM" id="SSF48264">
    <property type="entry name" value="Cytochrome P450"/>
    <property type="match status" value="1"/>
</dbReference>
<dbReference type="SMART" id="SM00320">
    <property type="entry name" value="WD40"/>
    <property type="match status" value="7"/>
</dbReference>
<dbReference type="InterPro" id="IPR001680">
    <property type="entry name" value="WD40_rpt"/>
</dbReference>
<dbReference type="PROSITE" id="PS50294">
    <property type="entry name" value="WD_REPEATS_REGION"/>
    <property type="match status" value="1"/>
</dbReference>
<keyword evidence="10" id="KW-1133">Transmembrane helix</keyword>
<dbReference type="Pfam" id="PF00400">
    <property type="entry name" value="WD40"/>
    <property type="match status" value="1"/>
</dbReference>
<dbReference type="Proteomes" id="UP000433883">
    <property type="component" value="Unassembled WGS sequence"/>
</dbReference>
<evidence type="ECO:0000256" key="9">
    <source>
        <dbReference type="SAM" id="MobiDB-lite"/>
    </source>
</evidence>
<dbReference type="InterPro" id="IPR036322">
    <property type="entry name" value="WD40_repeat_dom_sf"/>
</dbReference>
<evidence type="ECO:0000256" key="6">
    <source>
        <dbReference type="ARBA" id="ARBA00022801"/>
    </source>
</evidence>
<dbReference type="GO" id="GO:0006508">
    <property type="term" value="P:proteolysis"/>
    <property type="evidence" value="ECO:0007669"/>
    <property type="project" value="UniProtKB-KW"/>
</dbReference>
<evidence type="ECO:0000256" key="5">
    <source>
        <dbReference type="ARBA" id="ARBA00022737"/>
    </source>
</evidence>
<feature type="region of interest" description="Disordered" evidence="9">
    <location>
        <begin position="1395"/>
        <end position="1481"/>
    </location>
</feature>
<feature type="region of interest" description="Disordered" evidence="9">
    <location>
        <begin position="534"/>
        <end position="557"/>
    </location>
</feature>
<feature type="domain" description="Peptidase M20 dimerisation" evidence="11">
    <location>
        <begin position="1196"/>
        <end position="1348"/>
    </location>
</feature>
<dbReference type="PANTHER" id="PTHR43270:SF8">
    <property type="entry name" value="DI- AND TRIPEPTIDASE DUG2-RELATED"/>
    <property type="match status" value="1"/>
</dbReference>
<dbReference type="PROSITE" id="PS50082">
    <property type="entry name" value="WD_REPEATS_2"/>
    <property type="match status" value="2"/>
</dbReference>
<dbReference type="Gene3D" id="3.40.630.10">
    <property type="entry name" value="Zn peptidases"/>
    <property type="match status" value="2"/>
</dbReference>
<feature type="compositionally biased region" description="Polar residues" evidence="9">
    <location>
        <begin position="1405"/>
        <end position="1417"/>
    </location>
</feature>
<dbReference type="InterPro" id="IPR036396">
    <property type="entry name" value="Cyt_P450_sf"/>
</dbReference>
<evidence type="ECO:0000256" key="7">
    <source>
        <dbReference type="PIRSR" id="PIRSR602401-1"/>
    </source>
</evidence>
<evidence type="ECO:0000256" key="2">
    <source>
        <dbReference type="ARBA" id="ARBA00022574"/>
    </source>
</evidence>
<keyword evidence="4 7" id="KW-0479">Metal-binding</keyword>
<evidence type="ECO:0000256" key="3">
    <source>
        <dbReference type="ARBA" id="ARBA00022670"/>
    </source>
</evidence>
<keyword evidence="5" id="KW-0677">Repeat</keyword>
<feature type="compositionally biased region" description="Polar residues" evidence="9">
    <location>
        <begin position="543"/>
        <end position="553"/>
    </location>
</feature>
<feature type="repeat" description="WD" evidence="8">
    <location>
        <begin position="685"/>
        <end position="726"/>
    </location>
</feature>
<keyword evidence="10" id="KW-0472">Membrane</keyword>
<dbReference type="FunFam" id="1.10.630.10:FF:000051">
    <property type="entry name" value="Cytochrome P450 monooxygenase (Fum15)"/>
    <property type="match status" value="1"/>
</dbReference>
<sequence length="1546" mass="171352">MASLLSANVPRILLSSTVASVLLTRVAPQYAPLSTFVANFLVFLLGQLFVFLTWKVVIWPKFFSPLRNLPQPRDGSFFMGQFWKIMKDSNGEPMREWAATVPNDGLIRYTHAFNAERVLVTSPKALGEVLVAKNYEFIKPSQFRTGLARLLGVGVLLAEGDEHKRQRKLLMPAFSYRHIKDLYSTFWSKSREVTEAMTLAIKENPTSEKDDSSVLEVGSWASRVTLDIIGVAGMGHDFNAIENPGSELNVCYRTIFTPNRSAQLLGLAGLFLPPFILTNLPIKRNKEIEDSRRLIRRVCQQLSDAKRSSMEKGNASGKDILAVALESGGFTDENLIDQLMTFLAAGHETTASAMQWAVYLLCLHPYIQAKLRAAIREGLPSIGDPSSTITATEIDKIPYLHAVCNEVLRFFPSVPLTLRIAAHDTSILGNPIPANTTIILSPWAINVSKELWGEDADQFNRERWLKPGQANSGGAESNYSFLSFLHGPRSCIGKDFAKGEFATLVAAWVGRFEMGFADRDFVLKIQGGVTRHVSRKKHRSSDDFPSNITQPSPNGDRDIGELIVDRGYWSNHPFLSSIADFRARSACSGVYNRIYGQPESTMVCDGKAWKGFRGTDGVVESHPGIAKHGVGAAESRPMTPVLSHRLKHDKSILALVVSANCIFAGTEGGEILVYNLETYKRIAIILGHKGSVLSLTLSEDGQLLFSSAGDRFVNVWDTKTLLRVYSIYSMYDIGDIFCVSYSSTLNTVYLGAQNTSIQWYDLNEKDRRPKPTPILHPWLREDRFFDSLGPGGVRTPRPESVKDHPTHAEGGQDLEIDKSHIRQYAHYGYVYCMVLAKGLRDDLKEEVLISGGGDGAIKLWTIGGEDGTISELHKLDDGRDEGDSVLSLVLDGTFLYAGRINGEVNVWDLETRQLVRNLRTKTEDVLALSLGGGYLFCAGVSGTVDKYNSQYELVSRFKAHNGRILASAFTRFRNQFFYITGGNDDTITIWNISDCVQGSLTGVKTSNEKLVQALKQFVSYETVSSDLRYQASCRKGASHLRSVFRDFGAQTTMLGLENPEWNPIILAKFKGNPSTSAQRKRILFYGHYDVIPAENEQGKWTCNPFQMEGINDYLYGRGTSDNKGPIMAAIFAVAELVAQKALDSEIIFLIEGEEESGSRGFEQAVKANKHLIGDVDWILLANSYWLDDHVPCLTYGLRGVIHATVEVKSTHPDLHSGVDGSSLLDESVKDLVALLAKLTGKNNRIEIPSFYDPILPLSKEEEGLYQEITRTLIDRNPGLGDPHELAETLQRRWREASLTIHRFYTSGPDNSTIIPSVAKAAISLRLVPEQTAQEVADSLTAFLEDQFEELGSKNQLTVAIDHKAEPWLGDYNNKIFQTLEEAVIEAWSDKSCTPALATPRRRRSSANAAKLTTQANGKANGRKPTKPSPTTSSTLATGSMTPPEDPSDVEDTLPSPPPGSSNGSYFPSRHNSMPFPDKKRKPLYIREGGSIPAIRFLEKEFGAPAAHFPVGQASDSAHLDNERLRVTNLYKAKEVFGFVFRELPKR</sequence>
<dbReference type="InterPro" id="IPR051458">
    <property type="entry name" value="Cyt/Met_Dipeptidase"/>
</dbReference>
<evidence type="ECO:0000259" key="11">
    <source>
        <dbReference type="Pfam" id="PF07687"/>
    </source>
</evidence>
<accession>A0A8H3YQG2</accession>
<keyword evidence="3" id="KW-0645">Protease</keyword>
<dbReference type="InterPro" id="IPR001128">
    <property type="entry name" value="Cyt_P450"/>
</dbReference>
<dbReference type="Pfam" id="PF07687">
    <property type="entry name" value="M20_dimer"/>
    <property type="match status" value="1"/>
</dbReference>
<proteinExistence type="inferred from homology"/>
<dbReference type="Gene3D" id="1.10.630.10">
    <property type="entry name" value="Cytochrome P450"/>
    <property type="match status" value="1"/>
</dbReference>
<gene>
    <name evidence="12" type="ORF">BLS_005392</name>
</gene>
<dbReference type="GO" id="GO:0016705">
    <property type="term" value="F:oxidoreductase activity, acting on paired donors, with incorporation or reduction of molecular oxygen"/>
    <property type="evidence" value="ECO:0007669"/>
    <property type="project" value="InterPro"/>
</dbReference>
<dbReference type="InterPro" id="IPR002933">
    <property type="entry name" value="Peptidase_M20"/>
</dbReference>
<dbReference type="GO" id="GO:0004497">
    <property type="term" value="F:monooxygenase activity"/>
    <property type="evidence" value="ECO:0007669"/>
    <property type="project" value="InterPro"/>
</dbReference>
<dbReference type="Pfam" id="PF01546">
    <property type="entry name" value="Peptidase_M20"/>
    <property type="match status" value="1"/>
</dbReference>
<comment type="caution">
    <text evidence="12">The sequence shown here is derived from an EMBL/GenBank/DDBJ whole genome shotgun (WGS) entry which is preliminary data.</text>
</comment>
<evidence type="ECO:0000313" key="13">
    <source>
        <dbReference type="Proteomes" id="UP000433883"/>
    </source>
</evidence>
<evidence type="ECO:0000313" key="12">
    <source>
        <dbReference type="EMBL" id="KAE9969399.1"/>
    </source>
</evidence>
<protein>
    <recommendedName>
        <fullName evidence="11">Peptidase M20 dimerisation domain-containing protein</fullName>
    </recommendedName>
</protein>
<comment type="cofactor">
    <cofactor evidence="7">
        <name>heme</name>
        <dbReference type="ChEBI" id="CHEBI:30413"/>
    </cofactor>
</comment>
<evidence type="ECO:0000256" key="1">
    <source>
        <dbReference type="ARBA" id="ARBA00006247"/>
    </source>
</evidence>
<keyword evidence="6" id="KW-0378">Hydrolase</keyword>
<dbReference type="GO" id="GO:0005506">
    <property type="term" value="F:iron ion binding"/>
    <property type="evidence" value="ECO:0007669"/>
    <property type="project" value="InterPro"/>
</dbReference>
<dbReference type="Gene3D" id="2.130.10.10">
    <property type="entry name" value="YVTN repeat-like/Quinoprotein amine dehydrogenase"/>
    <property type="match status" value="2"/>
</dbReference>
<dbReference type="PRINTS" id="PR00385">
    <property type="entry name" value="P450"/>
</dbReference>
<reference evidence="12 13" key="1">
    <citation type="submission" date="2019-11" db="EMBL/GenBank/DDBJ databases">
        <title>Venturia inaequalis Genome Resource.</title>
        <authorList>
            <person name="Lichtner F.J."/>
        </authorList>
    </citation>
    <scope>NUCLEOTIDE SEQUENCE [LARGE SCALE GENOMIC DNA]</scope>
    <source>
        <strain evidence="12">Bline_iso_100314</strain>
    </source>
</reference>
<dbReference type="PROSITE" id="PS00678">
    <property type="entry name" value="WD_REPEATS_1"/>
    <property type="match status" value="1"/>
</dbReference>
<dbReference type="GO" id="GO:0020037">
    <property type="term" value="F:heme binding"/>
    <property type="evidence" value="ECO:0007669"/>
    <property type="project" value="InterPro"/>
</dbReference>
<dbReference type="PANTHER" id="PTHR43270">
    <property type="entry name" value="BETA-ALA-HIS DIPEPTIDASE"/>
    <property type="match status" value="1"/>
</dbReference>
<organism evidence="12 13">
    <name type="scientific">Venturia inaequalis</name>
    <name type="common">Apple scab fungus</name>
    <dbReference type="NCBI Taxonomy" id="5025"/>
    <lineage>
        <taxon>Eukaryota</taxon>
        <taxon>Fungi</taxon>
        <taxon>Dikarya</taxon>
        <taxon>Ascomycota</taxon>
        <taxon>Pezizomycotina</taxon>
        <taxon>Dothideomycetes</taxon>
        <taxon>Pleosporomycetidae</taxon>
        <taxon>Venturiales</taxon>
        <taxon>Venturiaceae</taxon>
        <taxon>Venturia</taxon>
    </lineage>
</organism>
<keyword evidence="7" id="KW-0349">Heme</keyword>
<feature type="transmembrane region" description="Helical" evidence="10">
    <location>
        <begin position="38"/>
        <end position="58"/>
    </location>
</feature>
<keyword evidence="10" id="KW-0812">Transmembrane</keyword>
<dbReference type="CDD" id="cd11069">
    <property type="entry name" value="CYP_FUM15-like"/>
    <property type="match status" value="1"/>
</dbReference>
<dbReference type="EMBL" id="WNWQ01000370">
    <property type="protein sequence ID" value="KAE9969399.1"/>
    <property type="molecule type" value="Genomic_DNA"/>
</dbReference>
<dbReference type="InterPro" id="IPR002401">
    <property type="entry name" value="Cyt_P450_E_grp-I"/>
</dbReference>
<dbReference type="InterPro" id="IPR019775">
    <property type="entry name" value="WD40_repeat_CS"/>
</dbReference>
<dbReference type="GO" id="GO:0006751">
    <property type="term" value="P:glutathione catabolic process"/>
    <property type="evidence" value="ECO:0007669"/>
    <property type="project" value="TreeGrafter"/>
</dbReference>
<keyword evidence="7" id="KW-0408">Iron</keyword>
<dbReference type="PRINTS" id="PR00463">
    <property type="entry name" value="EP450I"/>
</dbReference>
<dbReference type="InterPro" id="IPR015943">
    <property type="entry name" value="WD40/YVTN_repeat-like_dom_sf"/>
</dbReference>
<dbReference type="Pfam" id="PF00067">
    <property type="entry name" value="p450"/>
    <property type="match status" value="1"/>
</dbReference>
<dbReference type="InterPro" id="IPR011650">
    <property type="entry name" value="Peptidase_M20_dimer"/>
</dbReference>
<evidence type="ECO:0000256" key="10">
    <source>
        <dbReference type="SAM" id="Phobius"/>
    </source>
</evidence>
<keyword evidence="2 8" id="KW-0853">WD repeat</keyword>